<dbReference type="Proteomes" id="UP000000235">
    <property type="component" value="Chromosome"/>
</dbReference>
<dbReference type="eggNOG" id="ENOG5034BBB">
    <property type="taxonomic scope" value="Bacteria"/>
</dbReference>
<evidence type="ECO:0000313" key="4">
    <source>
        <dbReference type="Proteomes" id="UP000000235"/>
    </source>
</evidence>
<dbReference type="PATRIC" id="fig|369723.5.peg.487"/>
<evidence type="ECO:0000259" key="2">
    <source>
        <dbReference type="Pfam" id="PF07179"/>
    </source>
</evidence>
<dbReference type="AlphaFoldDB" id="A4X255"/>
<feature type="domain" description="SseB protein N-terminal" evidence="2">
    <location>
        <begin position="12"/>
        <end position="121"/>
    </location>
</feature>
<evidence type="ECO:0000256" key="1">
    <source>
        <dbReference type="SAM" id="MobiDB-lite"/>
    </source>
</evidence>
<reference evidence="4" key="1">
    <citation type="journal article" date="2007" name="Proc. Natl. Acad. Sci. U.S.A.">
        <title>Genome sequencing reveals complex secondary metabolome in the marine actinomycete Salinispora tropica.</title>
        <authorList>
            <person name="Udwary D.W."/>
            <person name="Zeigler L."/>
            <person name="Asolkar R.N."/>
            <person name="Singan V."/>
            <person name="Lapidus A."/>
            <person name="Fenical W."/>
            <person name="Jensen P.R."/>
            <person name="Moore B.S."/>
        </authorList>
    </citation>
    <scope>NUCLEOTIDE SEQUENCE [LARGE SCALE GENOMIC DNA]</scope>
    <source>
        <strain evidence="4">ATCC BAA-916 / DSM 44818 / CNB-440</strain>
    </source>
</reference>
<evidence type="ECO:0000313" key="3">
    <source>
        <dbReference type="EMBL" id="ABP52955.1"/>
    </source>
</evidence>
<feature type="domain" description="SseB protein N-terminal" evidence="2">
    <location>
        <begin position="135"/>
        <end position="243"/>
    </location>
</feature>
<accession>A4X255</accession>
<feature type="region of interest" description="Disordered" evidence="1">
    <location>
        <begin position="260"/>
        <end position="299"/>
    </location>
</feature>
<sequence>MVADWRPATPLEETLLAAAVAGERSSFLAALATGQLLLPVSPEATAGAAPMPWPTGRYDGGTYVIAFTSPEAIAACLPGQSVNYRALGIQDLASDWPDDGWLLAVNAGLPVGTRITADELRVVAGPALEAERELRHAIDQQDPDALMAALLRTELLLPIRPGGSESRDLSDPEFPWWCLPDEQGQPGLPIFTGEARLRQALGDHDVITVSSLQLAEQWPDPTWQLLLNPGTPLAAALPGSALRNLCDWLGQLRQVVTDAAEEERQRREPTAGVEPAMPGVPASRTAPEEDDAADEPDPDLPIRLQLVIPHQYLSSYLEDGYQRAAGLVHAWGGPGRDTPARIYRRLGLLGEGSPFVESDEWVAVLRWDPDEATPEEWGQGQPRMESLVVSDGTGLHCLHRDGRDELLACFDAATARWLPAGASAGS</sequence>
<dbReference type="Pfam" id="PF07179">
    <property type="entry name" value="SseB"/>
    <property type="match status" value="2"/>
</dbReference>
<gene>
    <name evidence="3" type="ordered locus">Strop_0470</name>
</gene>
<name>A4X255_SALTO</name>
<dbReference type="EMBL" id="CP000667">
    <property type="protein sequence ID" value="ABP52955.1"/>
    <property type="molecule type" value="Genomic_DNA"/>
</dbReference>
<dbReference type="InterPro" id="IPR009839">
    <property type="entry name" value="SseB_N"/>
</dbReference>
<feature type="compositionally biased region" description="Acidic residues" evidence="1">
    <location>
        <begin position="288"/>
        <end position="298"/>
    </location>
</feature>
<dbReference type="HOGENOM" id="CLU_643870_0_0_11"/>
<organism evidence="3 4">
    <name type="scientific">Salinispora tropica (strain ATCC BAA-916 / DSM 44818 / JCM 13857 / NBRC 105044 / CNB-440)</name>
    <dbReference type="NCBI Taxonomy" id="369723"/>
    <lineage>
        <taxon>Bacteria</taxon>
        <taxon>Bacillati</taxon>
        <taxon>Actinomycetota</taxon>
        <taxon>Actinomycetes</taxon>
        <taxon>Micromonosporales</taxon>
        <taxon>Micromonosporaceae</taxon>
        <taxon>Salinispora</taxon>
    </lineage>
</organism>
<dbReference type="RefSeq" id="WP_011904389.1">
    <property type="nucleotide sequence ID" value="NC_009380.1"/>
</dbReference>
<proteinExistence type="predicted"/>
<keyword evidence="4" id="KW-1185">Reference proteome</keyword>
<protein>
    <recommendedName>
        <fullName evidence="2">SseB protein N-terminal domain-containing protein</fullName>
    </recommendedName>
</protein>
<dbReference type="KEGG" id="stp:Strop_0470"/>
<dbReference type="STRING" id="369723.Strop_0470"/>